<protein>
    <submittedName>
        <fullName evidence="3">Glycosyltransferase</fullName>
    </submittedName>
</protein>
<evidence type="ECO:0000259" key="2">
    <source>
        <dbReference type="Pfam" id="PF00534"/>
    </source>
</evidence>
<dbReference type="GO" id="GO:0016757">
    <property type="term" value="F:glycosyltransferase activity"/>
    <property type="evidence" value="ECO:0007669"/>
    <property type="project" value="InterPro"/>
</dbReference>
<dbReference type="PANTHER" id="PTHR46401:SF2">
    <property type="entry name" value="GLYCOSYLTRANSFERASE WBBK-RELATED"/>
    <property type="match status" value="1"/>
</dbReference>
<dbReference type="GO" id="GO:0009103">
    <property type="term" value="P:lipopolysaccharide biosynthetic process"/>
    <property type="evidence" value="ECO:0007669"/>
    <property type="project" value="TreeGrafter"/>
</dbReference>
<dbReference type="PANTHER" id="PTHR46401">
    <property type="entry name" value="GLYCOSYLTRANSFERASE WBBK-RELATED"/>
    <property type="match status" value="1"/>
</dbReference>
<sequence length="321" mass="35396">MIVVDTRWSGRNGIGRYAKEVTERLALDWQEIEQSGSPSSPLDFVTKSLKIEGDKPRAVYSPGYNGFLRSVPQTITLHDLIHLEGPGSAKYRPYYDFFLKPLIKKNGHVLTVSETSKRHLENWIDDSDVRVVNAGNGSSAAFAHAGEAFESSRPYFLYVGNLKSHKNVETVVAAIAQMGEFDFYVVTSEKNALEALSEKYGVTDRVRLFSNIDDTRLAQLYRGARATVQPSLLEGFGLPALEAALCGCPVVFFDGCESVKEICAGGGRAVSDSADVREWVEVMSDIPAGERFPAHVITAEQYSWDRVALSVSNLLVEQHLA</sequence>
<dbReference type="OrthoDB" id="9801609at2"/>
<evidence type="ECO:0000313" key="3">
    <source>
        <dbReference type="EMBL" id="ANP73911.1"/>
    </source>
</evidence>
<proteinExistence type="predicted"/>
<dbReference type="Proteomes" id="UP000092582">
    <property type="component" value="Chromosome 1"/>
</dbReference>
<name>A0A1B1BN20_9MICO</name>
<dbReference type="Gene3D" id="3.40.50.2000">
    <property type="entry name" value="Glycogen Phosphorylase B"/>
    <property type="match status" value="1"/>
</dbReference>
<dbReference type="SUPFAM" id="SSF53756">
    <property type="entry name" value="UDP-Glycosyltransferase/glycogen phosphorylase"/>
    <property type="match status" value="1"/>
</dbReference>
<dbReference type="CDD" id="cd03809">
    <property type="entry name" value="GT4_MtfB-like"/>
    <property type="match status" value="1"/>
</dbReference>
<evidence type="ECO:0000256" key="1">
    <source>
        <dbReference type="ARBA" id="ARBA00022679"/>
    </source>
</evidence>
<dbReference type="STRING" id="670052.PA27867_2974"/>
<dbReference type="KEGG" id="cart:PA27867_2974"/>
<evidence type="ECO:0000313" key="4">
    <source>
        <dbReference type="Proteomes" id="UP000092582"/>
    </source>
</evidence>
<gene>
    <name evidence="3" type="ORF">PA27867_2974</name>
</gene>
<dbReference type="Pfam" id="PF00534">
    <property type="entry name" value="Glycos_transf_1"/>
    <property type="match status" value="1"/>
</dbReference>
<keyword evidence="1 3" id="KW-0808">Transferase</keyword>
<dbReference type="InterPro" id="IPR001296">
    <property type="entry name" value="Glyco_trans_1"/>
</dbReference>
<feature type="domain" description="Glycosyl transferase family 1" evidence="2">
    <location>
        <begin position="146"/>
        <end position="286"/>
    </location>
</feature>
<accession>A0A1B1BN20</accession>
<dbReference type="RefSeq" id="WP_066597661.1">
    <property type="nucleotide sequence ID" value="NZ_CP016282.1"/>
</dbReference>
<dbReference type="AlphaFoldDB" id="A0A1B1BN20"/>
<organism evidence="3 4">
    <name type="scientific">Cryobacterium arcticum</name>
    <dbReference type="NCBI Taxonomy" id="670052"/>
    <lineage>
        <taxon>Bacteria</taxon>
        <taxon>Bacillati</taxon>
        <taxon>Actinomycetota</taxon>
        <taxon>Actinomycetes</taxon>
        <taxon>Micrococcales</taxon>
        <taxon>Microbacteriaceae</taxon>
        <taxon>Cryobacterium</taxon>
    </lineage>
</organism>
<dbReference type="EMBL" id="CP016282">
    <property type="protein sequence ID" value="ANP73911.1"/>
    <property type="molecule type" value="Genomic_DNA"/>
</dbReference>
<reference evidence="3 4" key="1">
    <citation type="submission" date="2016-06" db="EMBL/GenBank/DDBJ databases">
        <title>Genome sequencing of Cryobacterium arcticum PAMC 27867.</title>
        <authorList>
            <person name="Lee J."/>
            <person name="Kim O.-S."/>
        </authorList>
    </citation>
    <scope>NUCLEOTIDE SEQUENCE [LARGE SCALE GENOMIC DNA]</scope>
    <source>
        <strain evidence="3 4">PAMC 27867</strain>
    </source>
</reference>
<keyword evidence="4" id="KW-1185">Reference proteome</keyword>